<proteinExistence type="predicted"/>
<sequence>MLENFIIFNVSCYHLNHLLVDVTHLDIEQLYVDCLCSFRVVWDEQNLELLEANKTPKQKITESKTPFYAAEDSGMVSPPYEIISSINSATHADAVRSALSEVASSSRVHTHNVPDFTYPKNQVAEMDEDGEVENGHLNFEDHRRTHYDEFQKAKHLCSNSLNDNEEDENEDEEMRPASCSRFLDAQKSLVGRMNDMELQDSKALLRR</sequence>
<protein>
    <submittedName>
        <fullName evidence="1">Uncharacterized protein</fullName>
    </submittedName>
</protein>
<comment type="caution">
    <text evidence="1">The sequence shown here is derived from an EMBL/GenBank/DDBJ whole genome shotgun (WGS) entry which is preliminary data.</text>
</comment>
<gene>
    <name evidence="1" type="ORF">O6H91_05G075200</name>
</gene>
<organism evidence="1 2">
    <name type="scientific">Diphasiastrum complanatum</name>
    <name type="common">Issler's clubmoss</name>
    <name type="synonym">Lycopodium complanatum</name>
    <dbReference type="NCBI Taxonomy" id="34168"/>
    <lineage>
        <taxon>Eukaryota</taxon>
        <taxon>Viridiplantae</taxon>
        <taxon>Streptophyta</taxon>
        <taxon>Embryophyta</taxon>
        <taxon>Tracheophyta</taxon>
        <taxon>Lycopodiopsida</taxon>
        <taxon>Lycopodiales</taxon>
        <taxon>Lycopodiaceae</taxon>
        <taxon>Lycopodioideae</taxon>
        <taxon>Diphasiastrum</taxon>
    </lineage>
</organism>
<dbReference type="Proteomes" id="UP001162992">
    <property type="component" value="Chromosome 5"/>
</dbReference>
<keyword evidence="2" id="KW-1185">Reference proteome</keyword>
<evidence type="ECO:0000313" key="2">
    <source>
        <dbReference type="Proteomes" id="UP001162992"/>
    </source>
</evidence>
<evidence type="ECO:0000313" key="1">
    <source>
        <dbReference type="EMBL" id="KAJ7556228.1"/>
    </source>
</evidence>
<reference evidence="2" key="1">
    <citation type="journal article" date="2024" name="Proc. Natl. Acad. Sci. U.S.A.">
        <title>Extraordinary preservation of gene collinearity over three hundred million years revealed in homosporous lycophytes.</title>
        <authorList>
            <person name="Li C."/>
            <person name="Wickell D."/>
            <person name="Kuo L.Y."/>
            <person name="Chen X."/>
            <person name="Nie B."/>
            <person name="Liao X."/>
            <person name="Peng D."/>
            <person name="Ji J."/>
            <person name="Jenkins J."/>
            <person name="Williams M."/>
            <person name="Shu S."/>
            <person name="Plott C."/>
            <person name="Barry K."/>
            <person name="Rajasekar S."/>
            <person name="Grimwood J."/>
            <person name="Han X."/>
            <person name="Sun S."/>
            <person name="Hou Z."/>
            <person name="He W."/>
            <person name="Dai G."/>
            <person name="Sun C."/>
            <person name="Schmutz J."/>
            <person name="Leebens-Mack J.H."/>
            <person name="Li F.W."/>
            <person name="Wang L."/>
        </authorList>
    </citation>
    <scope>NUCLEOTIDE SEQUENCE [LARGE SCALE GENOMIC DNA]</scope>
    <source>
        <strain evidence="2">cv. PW_Plant_1</strain>
    </source>
</reference>
<dbReference type="EMBL" id="CM055096">
    <property type="protein sequence ID" value="KAJ7556228.1"/>
    <property type="molecule type" value="Genomic_DNA"/>
</dbReference>
<name>A0ACC2DPJ5_DIPCM</name>
<accession>A0ACC2DPJ5</accession>